<name>A0ACB8UVC5_9EURO</name>
<accession>A0ACB8UVC5</accession>
<reference evidence="1" key="1">
    <citation type="journal article" date="2022" name="bioRxiv">
        <title>Population genetic analysis of Ophidiomyces ophidiicola, the causative agent of snake fungal disease, indicates recent introductions to the USA.</title>
        <authorList>
            <person name="Ladner J.T."/>
            <person name="Palmer J.M."/>
            <person name="Ettinger C.L."/>
            <person name="Stajich J.E."/>
            <person name="Farrell T.M."/>
            <person name="Glorioso B.M."/>
            <person name="Lawson B."/>
            <person name="Price S.J."/>
            <person name="Stengle A.G."/>
            <person name="Grear D.A."/>
            <person name="Lorch J.M."/>
        </authorList>
    </citation>
    <scope>NUCLEOTIDE SEQUENCE</scope>
    <source>
        <strain evidence="1">NWHC 24266-5</strain>
    </source>
</reference>
<sequence length="660" mass="74583">MSLPKGFFFADEELGKKYDDHYDKPARLRRQSWRLPRRRRVYALIIGVLLCYIIFTHTSYIHSEEVTTEHESSGYLPPVHNRVSRPKGPPPVPNEARERNDHYFNGPIRFYTLTKSLYSIHGFVGYNGKNKIVLFAAANLKSLSNLLPLACQMSANRLNRVHIALMGRVDISIEGIQKANNYHQSECPIVWHDARPDYGQWSTDARMEISVNAALSHISSVLRPRIIITHDSRDENFLIQGVKTSTSKPGITHIGLQGRVSDFEWIARLDSKALAAWNAPQIEMLVHAPPESSGSLLRLLKSLKQADYFGAVPGLTIELPFDADASLLEYLSGFTWPPHTSNRHFTLRRRLSHKLGAQEAAIRNIDAVYPRHPWHSHVLVLSPQTELSPSFYHFIHYSLLKYRYSIGNESSNHQLLGVSLELPSTRPTDGRKFSPPKMETASVTDNQRTLPIFLWQVPNSNAALYFGDKWIEFQSFLSRRLSPSRSEKKTQFGSLPNKFPSWMDYMVEFILIRGYYLLYPAFSAEDGLSLATVHNELFHIPEEHDDVKESVLASQQKNIDSHAQTIVRDPAPPTVDSTEKALSSSSSISDLLLGFPGHFPNLTSLDILSPSGAKVYDFETSTQAYITKFMAGIGGCDSDSQPSEFVPMSSDDPFCSHDER</sequence>
<dbReference type="EMBL" id="JALBCA010000053">
    <property type="protein sequence ID" value="KAI2385908.1"/>
    <property type="molecule type" value="Genomic_DNA"/>
</dbReference>
<organism evidence="1">
    <name type="scientific">Ophidiomyces ophidiicola</name>
    <dbReference type="NCBI Taxonomy" id="1387563"/>
    <lineage>
        <taxon>Eukaryota</taxon>
        <taxon>Fungi</taxon>
        <taxon>Dikarya</taxon>
        <taxon>Ascomycota</taxon>
        <taxon>Pezizomycotina</taxon>
        <taxon>Eurotiomycetes</taxon>
        <taxon>Eurotiomycetidae</taxon>
        <taxon>Onygenales</taxon>
        <taxon>Onygenaceae</taxon>
        <taxon>Ophidiomyces</taxon>
    </lineage>
</organism>
<protein>
    <submittedName>
        <fullName evidence="1">Uncharacterized protein</fullName>
    </submittedName>
</protein>
<gene>
    <name evidence="1" type="ORF">LOY88_003828</name>
</gene>
<evidence type="ECO:0000313" key="1">
    <source>
        <dbReference type="EMBL" id="KAI2385908.1"/>
    </source>
</evidence>
<comment type="caution">
    <text evidence="1">The sequence shown here is derived from an EMBL/GenBank/DDBJ whole genome shotgun (WGS) entry which is preliminary data.</text>
</comment>
<proteinExistence type="predicted"/>